<sequence>MTEISIDRDVMVSLFTKLESRGDQLRSAISAAPPAADAGEASAELGVIVVAINELAEKVQIAVKALTEVGLDVADDLLAGDEHAADVFTRMEGLSFS</sequence>
<protein>
    <submittedName>
        <fullName evidence="1">Uncharacterized protein</fullName>
    </submittedName>
</protein>
<organism evidence="1 2">
    <name type="scientific">Leucobacter manosquensis</name>
    <dbReference type="NCBI Taxonomy" id="2810611"/>
    <lineage>
        <taxon>Bacteria</taxon>
        <taxon>Bacillati</taxon>
        <taxon>Actinomycetota</taxon>
        <taxon>Actinomycetes</taxon>
        <taxon>Micrococcales</taxon>
        <taxon>Microbacteriaceae</taxon>
        <taxon>Leucobacter</taxon>
    </lineage>
</organism>
<evidence type="ECO:0000313" key="1">
    <source>
        <dbReference type="EMBL" id="MBS3183001.1"/>
    </source>
</evidence>
<comment type="caution">
    <text evidence="1">The sequence shown here is derived from an EMBL/GenBank/DDBJ whole genome shotgun (WGS) entry which is preliminary data.</text>
</comment>
<dbReference type="EMBL" id="JAFEVO010000001">
    <property type="protein sequence ID" value="MBS3183001.1"/>
    <property type="molecule type" value="Genomic_DNA"/>
</dbReference>
<gene>
    <name evidence="1" type="ORF">JSQ98_12480</name>
</gene>
<dbReference type="RefSeq" id="WP_211649973.1">
    <property type="nucleotide sequence ID" value="NZ_JAFEVO010000001.1"/>
</dbReference>
<evidence type="ECO:0000313" key="2">
    <source>
        <dbReference type="Proteomes" id="UP000811492"/>
    </source>
</evidence>
<keyword evidence="2" id="KW-1185">Reference proteome</keyword>
<reference evidence="1 2" key="1">
    <citation type="submission" date="2021-02" db="EMBL/GenBank/DDBJ databases">
        <title>Draft genome and description of Leucobacter sp nov strain Marseille-Q4368.</title>
        <authorList>
            <person name="Boxberger M."/>
            <person name="La Scola B."/>
        </authorList>
    </citation>
    <scope>NUCLEOTIDE SEQUENCE [LARGE SCALE GENOMIC DNA]</scope>
    <source>
        <strain evidence="1 2">Marseille-Q4368</strain>
    </source>
</reference>
<accession>A0ABS5M8M5</accession>
<dbReference type="Proteomes" id="UP000811492">
    <property type="component" value="Unassembled WGS sequence"/>
</dbReference>
<proteinExistence type="predicted"/>
<name>A0ABS5M8M5_9MICO</name>